<keyword evidence="3" id="KW-1185">Reference proteome</keyword>
<dbReference type="EMBL" id="JAWWNJ010000075">
    <property type="protein sequence ID" value="KAK7006653.1"/>
    <property type="molecule type" value="Genomic_DNA"/>
</dbReference>
<sequence length="149" mass="16563">MSTPQIHASVIRGEDGAQDLFTTVSYPSSQHSFAAQWLQAIWMFSADIEFTPCGQETGINYVARYEDYVKRTREGLRKQDSWALELFKYWDSILFPHADDSLGQSAEGDHAAADAERDEVDAAFNVSGGPSPSVSGIVSRSAYLRRYST</sequence>
<organism evidence="2 3">
    <name type="scientific">Favolaschia claudopus</name>
    <dbReference type="NCBI Taxonomy" id="2862362"/>
    <lineage>
        <taxon>Eukaryota</taxon>
        <taxon>Fungi</taxon>
        <taxon>Dikarya</taxon>
        <taxon>Basidiomycota</taxon>
        <taxon>Agaricomycotina</taxon>
        <taxon>Agaricomycetes</taxon>
        <taxon>Agaricomycetidae</taxon>
        <taxon>Agaricales</taxon>
        <taxon>Marasmiineae</taxon>
        <taxon>Mycenaceae</taxon>
        <taxon>Favolaschia</taxon>
    </lineage>
</organism>
<accession>A0AAW0B401</accession>
<evidence type="ECO:0000313" key="1">
    <source>
        <dbReference type="EMBL" id="KAK7006653.1"/>
    </source>
</evidence>
<dbReference type="AlphaFoldDB" id="A0AAW0B401"/>
<name>A0AAW0B401_9AGAR</name>
<protein>
    <submittedName>
        <fullName evidence="2">Uncharacterized protein</fullName>
    </submittedName>
</protein>
<evidence type="ECO:0000313" key="3">
    <source>
        <dbReference type="Proteomes" id="UP001362999"/>
    </source>
</evidence>
<dbReference type="Proteomes" id="UP001362999">
    <property type="component" value="Unassembled WGS sequence"/>
</dbReference>
<gene>
    <name evidence="2" type="ORF">R3P38DRAFT_2966434</name>
    <name evidence="1" type="ORF">R3P38DRAFT_3036247</name>
</gene>
<proteinExistence type="predicted"/>
<dbReference type="EMBL" id="JAWWNJ010000040">
    <property type="protein sequence ID" value="KAK7020802.1"/>
    <property type="molecule type" value="Genomic_DNA"/>
</dbReference>
<comment type="caution">
    <text evidence="2">The sequence shown here is derived from an EMBL/GenBank/DDBJ whole genome shotgun (WGS) entry which is preliminary data.</text>
</comment>
<evidence type="ECO:0000313" key="2">
    <source>
        <dbReference type="EMBL" id="KAK7020802.1"/>
    </source>
</evidence>
<reference evidence="2 3" key="1">
    <citation type="journal article" date="2024" name="J Genomics">
        <title>Draft genome sequencing and assembly of Favolaschia claudopus CIRM-BRFM 2984 isolated from oak limbs.</title>
        <authorList>
            <person name="Navarro D."/>
            <person name="Drula E."/>
            <person name="Chaduli D."/>
            <person name="Cazenave R."/>
            <person name="Ahrendt S."/>
            <person name="Wang J."/>
            <person name="Lipzen A."/>
            <person name="Daum C."/>
            <person name="Barry K."/>
            <person name="Grigoriev I.V."/>
            <person name="Favel A."/>
            <person name="Rosso M.N."/>
            <person name="Martin F."/>
        </authorList>
    </citation>
    <scope>NUCLEOTIDE SEQUENCE [LARGE SCALE GENOMIC DNA]</scope>
    <source>
        <strain evidence="2 3">CIRM-BRFM 2984</strain>
    </source>
</reference>